<evidence type="ECO:0000256" key="6">
    <source>
        <dbReference type="ARBA" id="ARBA00023244"/>
    </source>
</evidence>
<dbReference type="HAMAP" id="MF_00087">
    <property type="entry name" value="Glu_tRNA_reductase"/>
    <property type="match status" value="1"/>
</dbReference>
<dbReference type="SUPFAM" id="SSF51735">
    <property type="entry name" value="NAD(P)-binding Rossmann-fold domains"/>
    <property type="match status" value="1"/>
</dbReference>
<dbReference type="InterPro" id="IPR018214">
    <property type="entry name" value="GluRdtase_CS"/>
</dbReference>
<dbReference type="InterPro" id="IPR036291">
    <property type="entry name" value="NAD(P)-bd_dom_sf"/>
</dbReference>
<dbReference type="InterPro" id="IPR000343">
    <property type="entry name" value="4pyrrol_synth_GluRdtase"/>
</dbReference>
<dbReference type="AlphaFoldDB" id="A0A1G7JMR3"/>
<proteinExistence type="inferred from homology"/>
<organism evidence="18 19">
    <name type="scientific">Fontibacillus panacisegetis</name>
    <dbReference type="NCBI Taxonomy" id="670482"/>
    <lineage>
        <taxon>Bacteria</taxon>
        <taxon>Bacillati</taxon>
        <taxon>Bacillota</taxon>
        <taxon>Bacilli</taxon>
        <taxon>Bacillales</taxon>
        <taxon>Paenibacillaceae</taxon>
        <taxon>Fontibacillus</taxon>
    </lineage>
</organism>
<dbReference type="PANTHER" id="PTHR43013:SF1">
    <property type="entry name" value="GLUTAMYL-TRNA REDUCTASE"/>
    <property type="match status" value="1"/>
</dbReference>
<protein>
    <recommendedName>
        <fullName evidence="8 9">Glutamyl-tRNA reductase</fullName>
        <shortName evidence="9">GluTR</shortName>
        <ecNumber evidence="3 9">1.2.1.70</ecNumber>
    </recommendedName>
</protein>
<dbReference type="EMBL" id="FNBG01000008">
    <property type="protein sequence ID" value="SDF26260.1"/>
    <property type="molecule type" value="Genomic_DNA"/>
</dbReference>
<comment type="pathway">
    <text evidence="1 9 14">Porphyrin-containing compound metabolism; protoporphyrin-IX biosynthesis; 5-aminolevulinate from L-glutamyl-tRNA(Glu): step 1/2.</text>
</comment>
<dbReference type="PROSITE" id="PS00747">
    <property type="entry name" value="GLUTR"/>
    <property type="match status" value="1"/>
</dbReference>
<evidence type="ECO:0000256" key="8">
    <source>
        <dbReference type="ARBA" id="ARBA00068659"/>
    </source>
</evidence>
<dbReference type="CDD" id="cd05213">
    <property type="entry name" value="NAD_bind_Glutamyl_tRNA_reduct"/>
    <property type="match status" value="1"/>
</dbReference>
<feature type="domain" description="Quinate/shikimate 5-dehydrogenase/glutamyl-tRNA reductase" evidence="16">
    <location>
        <begin position="185"/>
        <end position="320"/>
    </location>
</feature>
<keyword evidence="5 9" id="KW-0560">Oxidoreductase</keyword>
<comment type="function">
    <text evidence="9">Catalyzes the NADPH-dependent reduction of glutamyl-tRNA(Glu) to glutamate 1-semialdehyde (GSA).</text>
</comment>
<evidence type="ECO:0000313" key="18">
    <source>
        <dbReference type="EMBL" id="SDF26260.1"/>
    </source>
</evidence>
<feature type="domain" description="Glutamyl-tRNA reductase N-terminal" evidence="17">
    <location>
        <begin position="20"/>
        <end position="170"/>
    </location>
</feature>
<dbReference type="Pfam" id="PF01488">
    <property type="entry name" value="Shikimate_DH"/>
    <property type="match status" value="1"/>
</dbReference>
<sequence length="482" mass="54282">MLIVDMKIKAGELTMHIVVVGLNYRTAPVEVRERFSFAEKDLPQALQELKRTTSVLEGVIIATCNRTEIYVVVDRLQMCGYYVRSFMEKWFGVPREEFTKHLYMYENEDAIRHLFRVACGLDSMVLGETQILGQVRSAFLLSQSHHVTGKWFNTLFKQAITLSKRAHSETAIGESAVSVSYAAVELGKRVFGSFTDKRVLILGAGKMSELTAKHLSGGGAKEVIVANRTFGRAQELASKFDGTPCTMREAMQRLSDVDILISSTGAEGYIITSSQVAQSMKSRQDRPLFMIDIAVPRDIEPAISELPNVFLYDIDDLEGIVESNLEMRREEAVKIEQMIEEEIAAYGKWLQTLGVKPVIRALQEKSSTIHQNTLDSLFNKLPELDEHQRKVIRRLTKSIVNQMMHDPINRIKELAGEEHGSDALNMFTHIFALEEQLEVMAEGHNESGASQEMYAIQDIPPETEPSQEQEVQSKIPLVQVSV</sequence>
<feature type="binding site" evidence="9 11">
    <location>
        <position position="123"/>
    </location>
    <ligand>
        <name>substrate</name>
    </ligand>
</feature>
<feature type="binding site" evidence="9 11">
    <location>
        <begin position="128"/>
        <end position="130"/>
    </location>
    <ligand>
        <name>substrate</name>
    </ligand>
</feature>
<evidence type="ECO:0000313" key="19">
    <source>
        <dbReference type="Proteomes" id="UP000198972"/>
    </source>
</evidence>
<dbReference type="PIRSF" id="PIRSF000445">
    <property type="entry name" value="4pyrrol_synth_GluRdtase"/>
    <property type="match status" value="1"/>
</dbReference>
<dbReference type="NCBIfam" id="TIGR01035">
    <property type="entry name" value="hemA"/>
    <property type="match status" value="1"/>
</dbReference>
<feature type="binding site" evidence="9 11">
    <location>
        <begin position="63"/>
        <end position="66"/>
    </location>
    <ligand>
        <name>substrate</name>
    </ligand>
</feature>
<dbReference type="GO" id="GO:0008883">
    <property type="term" value="F:glutamyl-tRNA reductase activity"/>
    <property type="evidence" value="ECO:0007669"/>
    <property type="project" value="UniProtKB-UniRule"/>
</dbReference>
<dbReference type="InterPro" id="IPR036453">
    <property type="entry name" value="GluRdtase_dimer_dom_sf"/>
</dbReference>
<evidence type="ECO:0000256" key="3">
    <source>
        <dbReference type="ARBA" id="ARBA00012970"/>
    </source>
</evidence>
<dbReference type="FunFam" id="3.40.50.720:FF:000031">
    <property type="entry name" value="Glutamyl-tRNA reductase"/>
    <property type="match status" value="1"/>
</dbReference>
<keyword evidence="6 9" id="KW-0627">Porphyrin biosynthesis</keyword>
<evidence type="ECO:0000259" key="16">
    <source>
        <dbReference type="Pfam" id="PF01488"/>
    </source>
</evidence>
<dbReference type="Pfam" id="PF00745">
    <property type="entry name" value="GlutR_dimer"/>
    <property type="match status" value="1"/>
</dbReference>
<evidence type="ECO:0000259" key="15">
    <source>
        <dbReference type="Pfam" id="PF00745"/>
    </source>
</evidence>
<evidence type="ECO:0000256" key="11">
    <source>
        <dbReference type="PIRSR" id="PIRSR000445-2"/>
    </source>
</evidence>
<keyword evidence="4 9" id="KW-0521">NADP</keyword>
<dbReference type="InterPro" id="IPR015895">
    <property type="entry name" value="4pyrrol_synth_GluRdtase_N"/>
</dbReference>
<feature type="site" description="Important for activity" evidence="9 13">
    <location>
        <position position="113"/>
    </location>
</feature>
<dbReference type="Proteomes" id="UP000198972">
    <property type="component" value="Unassembled WGS sequence"/>
</dbReference>
<evidence type="ECO:0000256" key="5">
    <source>
        <dbReference type="ARBA" id="ARBA00023002"/>
    </source>
</evidence>
<comment type="catalytic activity">
    <reaction evidence="7 9 14">
        <text>(S)-4-amino-5-oxopentanoate + tRNA(Glu) + NADP(+) = L-glutamyl-tRNA(Glu) + NADPH + H(+)</text>
        <dbReference type="Rhea" id="RHEA:12344"/>
        <dbReference type="Rhea" id="RHEA-COMP:9663"/>
        <dbReference type="Rhea" id="RHEA-COMP:9680"/>
        <dbReference type="ChEBI" id="CHEBI:15378"/>
        <dbReference type="ChEBI" id="CHEBI:57501"/>
        <dbReference type="ChEBI" id="CHEBI:57783"/>
        <dbReference type="ChEBI" id="CHEBI:58349"/>
        <dbReference type="ChEBI" id="CHEBI:78442"/>
        <dbReference type="ChEBI" id="CHEBI:78520"/>
        <dbReference type="EC" id="1.2.1.70"/>
    </reaction>
</comment>
<evidence type="ECO:0000256" key="7">
    <source>
        <dbReference type="ARBA" id="ARBA00047464"/>
    </source>
</evidence>
<feature type="active site" description="Nucleophile" evidence="9 10">
    <location>
        <position position="64"/>
    </location>
</feature>
<dbReference type="EC" id="1.2.1.70" evidence="3 9"/>
<keyword evidence="19" id="KW-1185">Reference proteome</keyword>
<dbReference type="Gene3D" id="3.30.460.30">
    <property type="entry name" value="Glutamyl-tRNA reductase, N-terminal domain"/>
    <property type="match status" value="1"/>
</dbReference>
<name>A0A1G7JMR3_9BACL</name>
<comment type="domain">
    <text evidence="9">Possesses an unusual extended V-shaped dimeric structure with each monomer consisting of three distinct domains arranged along a curved 'spinal' alpha-helix. The N-terminal catalytic domain specifically recognizes the glutamate moiety of the substrate. The second domain is the NADPH-binding domain, and the third C-terminal domain is responsible for dimerization.</text>
</comment>
<dbReference type="InterPro" id="IPR006151">
    <property type="entry name" value="Shikm_DH/Glu-tRNA_Rdtase"/>
</dbReference>
<reference evidence="18 19" key="1">
    <citation type="submission" date="2016-10" db="EMBL/GenBank/DDBJ databases">
        <authorList>
            <person name="de Groot N.N."/>
        </authorList>
    </citation>
    <scope>NUCLEOTIDE SEQUENCE [LARGE SCALE GENOMIC DNA]</scope>
    <source>
        <strain evidence="18 19">DSM 28129</strain>
    </source>
</reference>
<comment type="subunit">
    <text evidence="9">Homodimer.</text>
</comment>
<dbReference type="InterPro" id="IPR015896">
    <property type="entry name" value="4pyrrol_synth_GluRdtase_dimer"/>
</dbReference>
<dbReference type="SUPFAM" id="SSF69742">
    <property type="entry name" value="Glutamyl tRNA-reductase catalytic, N-terminal domain"/>
    <property type="match status" value="1"/>
</dbReference>
<evidence type="ECO:0000256" key="9">
    <source>
        <dbReference type="HAMAP-Rule" id="MF_00087"/>
    </source>
</evidence>
<dbReference type="UniPathway" id="UPA00251">
    <property type="reaction ID" value="UER00316"/>
</dbReference>
<dbReference type="Gene3D" id="3.40.50.720">
    <property type="entry name" value="NAD(P)-binding Rossmann-like Domain"/>
    <property type="match status" value="1"/>
</dbReference>
<feature type="binding site" evidence="9 11">
    <location>
        <position position="134"/>
    </location>
    <ligand>
        <name>substrate</name>
    </ligand>
</feature>
<comment type="miscellaneous">
    <text evidence="9">During catalysis, the active site Cys acts as a nucleophile attacking the alpha-carbonyl group of tRNA-bound glutamate with the formation of a thioester intermediate between enzyme and glutamate, and the concomitant release of tRNA(Glu). The thioester intermediate is finally reduced by direct hydride transfer from NADPH, to form the product GSA.</text>
</comment>
<dbReference type="FunFam" id="3.30.460.30:FF:000001">
    <property type="entry name" value="Glutamyl-tRNA reductase"/>
    <property type="match status" value="1"/>
</dbReference>
<dbReference type="STRING" id="670482.SAMN04488542_10840"/>
<dbReference type="InterPro" id="IPR036343">
    <property type="entry name" value="GluRdtase_N_sf"/>
</dbReference>
<dbReference type="PANTHER" id="PTHR43013">
    <property type="entry name" value="GLUTAMYL-TRNA REDUCTASE"/>
    <property type="match status" value="1"/>
</dbReference>
<dbReference type="SUPFAM" id="SSF69075">
    <property type="entry name" value="Glutamyl tRNA-reductase dimerization domain"/>
    <property type="match status" value="1"/>
</dbReference>
<evidence type="ECO:0000256" key="12">
    <source>
        <dbReference type="PIRSR" id="PIRSR000445-3"/>
    </source>
</evidence>
<comment type="similarity">
    <text evidence="2 9 14">Belongs to the glutamyl-tRNA reductase family.</text>
</comment>
<accession>A0A1G7JMR3</accession>
<dbReference type="NCBIfam" id="NF000744">
    <property type="entry name" value="PRK00045.1-3"/>
    <property type="match status" value="1"/>
</dbReference>
<dbReference type="GO" id="GO:0019353">
    <property type="term" value="P:protoporphyrinogen IX biosynthetic process from glutamate"/>
    <property type="evidence" value="ECO:0007669"/>
    <property type="project" value="TreeGrafter"/>
</dbReference>
<evidence type="ECO:0000256" key="10">
    <source>
        <dbReference type="PIRSR" id="PIRSR000445-1"/>
    </source>
</evidence>
<evidence type="ECO:0000256" key="13">
    <source>
        <dbReference type="PIRSR" id="PIRSR000445-4"/>
    </source>
</evidence>
<evidence type="ECO:0000256" key="2">
    <source>
        <dbReference type="ARBA" id="ARBA00005916"/>
    </source>
</evidence>
<gene>
    <name evidence="9" type="primary">hemA</name>
    <name evidence="18" type="ORF">SAMN04488542_10840</name>
</gene>
<evidence type="ECO:0000256" key="1">
    <source>
        <dbReference type="ARBA" id="ARBA00005059"/>
    </source>
</evidence>
<feature type="binding site" evidence="9 12">
    <location>
        <begin position="203"/>
        <end position="208"/>
    </location>
    <ligand>
        <name>NADP(+)</name>
        <dbReference type="ChEBI" id="CHEBI:58349"/>
    </ligand>
</feature>
<feature type="domain" description="Tetrapyrrole biosynthesis glutamyl-tRNA reductase dimerisation" evidence="15">
    <location>
        <begin position="334"/>
        <end position="433"/>
    </location>
</feature>
<evidence type="ECO:0000256" key="4">
    <source>
        <dbReference type="ARBA" id="ARBA00022857"/>
    </source>
</evidence>
<dbReference type="GO" id="GO:0050661">
    <property type="term" value="F:NADP binding"/>
    <property type="evidence" value="ECO:0007669"/>
    <property type="project" value="InterPro"/>
</dbReference>
<evidence type="ECO:0000259" key="17">
    <source>
        <dbReference type="Pfam" id="PF05201"/>
    </source>
</evidence>
<evidence type="ECO:0000256" key="14">
    <source>
        <dbReference type="RuleBase" id="RU000584"/>
    </source>
</evidence>
<dbReference type="Pfam" id="PF05201">
    <property type="entry name" value="GlutR_N"/>
    <property type="match status" value="1"/>
</dbReference>